<dbReference type="InterPro" id="IPR023170">
    <property type="entry name" value="HhH_base_excis_C"/>
</dbReference>
<evidence type="ECO:0000256" key="2">
    <source>
        <dbReference type="ARBA" id="ARBA00002933"/>
    </source>
</evidence>
<dbReference type="InterPro" id="IPR003265">
    <property type="entry name" value="HhH-GPD_domain"/>
</dbReference>
<dbReference type="Gene3D" id="3.90.79.10">
    <property type="entry name" value="Nucleoside Triphosphate Pyrophosphohydrolase"/>
    <property type="match status" value="1"/>
</dbReference>
<dbReference type="Pfam" id="PF00730">
    <property type="entry name" value="HhH-GPD"/>
    <property type="match status" value="1"/>
</dbReference>
<evidence type="ECO:0000313" key="17">
    <source>
        <dbReference type="Proteomes" id="UP000010797"/>
    </source>
</evidence>
<dbReference type="InterPro" id="IPR004035">
    <property type="entry name" value="Endouclease-III_FeS-bd_BS"/>
</dbReference>
<keyword evidence="8 14" id="KW-0227">DNA damage</keyword>
<dbReference type="CDD" id="cd00056">
    <property type="entry name" value="ENDO3c"/>
    <property type="match status" value="1"/>
</dbReference>
<evidence type="ECO:0000313" key="16">
    <source>
        <dbReference type="EMBL" id="AGA70540.1"/>
    </source>
</evidence>
<dbReference type="InterPro" id="IPR004036">
    <property type="entry name" value="Endonuclease-III-like_CS2"/>
</dbReference>
<dbReference type="InterPro" id="IPR015797">
    <property type="entry name" value="NUDIX_hydrolase-like_dom_sf"/>
</dbReference>
<dbReference type="FunFam" id="1.10.340.30:FF:000002">
    <property type="entry name" value="Adenine DNA glycosylase"/>
    <property type="match status" value="1"/>
</dbReference>
<dbReference type="InterPro" id="IPR044298">
    <property type="entry name" value="MIG/MutY"/>
</dbReference>
<keyword evidence="13 14" id="KW-0326">Glycosidase</keyword>
<dbReference type="PROSITE" id="PS00764">
    <property type="entry name" value="ENDONUCLEASE_III_1"/>
    <property type="match status" value="1"/>
</dbReference>
<comment type="similarity">
    <text evidence="3 14">Belongs to the Nth/MutY family.</text>
</comment>
<dbReference type="SMART" id="SM00525">
    <property type="entry name" value="FES"/>
    <property type="match status" value="1"/>
</dbReference>
<evidence type="ECO:0000256" key="4">
    <source>
        <dbReference type="ARBA" id="ARBA00012045"/>
    </source>
</evidence>
<dbReference type="STRING" id="871963.Desdi_3139"/>
<dbReference type="EC" id="3.2.2.31" evidence="4 14"/>
<keyword evidence="9 16" id="KW-0378">Hydrolase</keyword>
<dbReference type="Gene3D" id="1.10.1670.10">
    <property type="entry name" value="Helix-hairpin-Helix base-excision DNA repair enzymes (C-terminal)"/>
    <property type="match status" value="1"/>
</dbReference>
<dbReference type="SUPFAM" id="SSF48150">
    <property type="entry name" value="DNA-glycosylase"/>
    <property type="match status" value="1"/>
</dbReference>
<dbReference type="GO" id="GO:0006298">
    <property type="term" value="P:mismatch repair"/>
    <property type="evidence" value="ECO:0007669"/>
    <property type="project" value="TreeGrafter"/>
</dbReference>
<dbReference type="GO" id="GO:0032357">
    <property type="term" value="F:oxidized purine DNA binding"/>
    <property type="evidence" value="ECO:0007669"/>
    <property type="project" value="TreeGrafter"/>
</dbReference>
<evidence type="ECO:0000256" key="13">
    <source>
        <dbReference type="ARBA" id="ARBA00023295"/>
    </source>
</evidence>
<evidence type="ECO:0000256" key="14">
    <source>
        <dbReference type="RuleBase" id="RU365096"/>
    </source>
</evidence>
<dbReference type="EMBL" id="CP003344">
    <property type="protein sequence ID" value="AGA70540.1"/>
    <property type="molecule type" value="Genomic_DNA"/>
</dbReference>
<keyword evidence="10 14" id="KW-0408">Iron</keyword>
<dbReference type="SMART" id="SM00478">
    <property type="entry name" value="ENDO3c"/>
    <property type="match status" value="1"/>
</dbReference>
<dbReference type="InterPro" id="IPR029119">
    <property type="entry name" value="MutY_C"/>
</dbReference>
<dbReference type="GO" id="GO:0035485">
    <property type="term" value="F:adenine/guanine mispair binding"/>
    <property type="evidence" value="ECO:0007669"/>
    <property type="project" value="TreeGrafter"/>
</dbReference>
<reference evidence="17" key="1">
    <citation type="submission" date="2012-02" db="EMBL/GenBank/DDBJ databases">
        <title>Complete sequence of Desulfitobacterium dichloroeliminans LMG P-21439.</title>
        <authorList>
            <person name="Lucas S."/>
            <person name="Han J."/>
            <person name="Lapidus A."/>
            <person name="Cheng J.-F."/>
            <person name="Goodwin L."/>
            <person name="Pitluck S."/>
            <person name="Peters L."/>
            <person name="Ovchinnikova G."/>
            <person name="Teshima H."/>
            <person name="Detter J.C."/>
            <person name="Han C."/>
            <person name="Tapia R."/>
            <person name="Land M."/>
            <person name="Hauser L."/>
            <person name="Kyrpides N."/>
            <person name="Ivanova N."/>
            <person name="Pagani I."/>
            <person name="Kruse T."/>
            <person name="de Vos W.M."/>
            <person name="Boon N."/>
            <person name="Smidt H."/>
            <person name="Woyke T."/>
        </authorList>
    </citation>
    <scope>NUCLEOTIDE SEQUENCE [LARGE SCALE GENOMIC DNA]</scope>
    <source>
        <strain evidence="17">LMG P-21439 / DCA1</strain>
    </source>
</reference>
<gene>
    <name evidence="16" type="ordered locus">Desdi_3139</name>
</gene>
<protein>
    <recommendedName>
        <fullName evidence="5 14">Adenine DNA glycosylase</fullName>
        <ecNumber evidence="4 14">3.2.2.31</ecNumber>
    </recommendedName>
</protein>
<evidence type="ECO:0000256" key="10">
    <source>
        <dbReference type="ARBA" id="ARBA00023004"/>
    </source>
</evidence>
<name>L0FC24_DESDL</name>
<feature type="domain" description="HhH-GPD" evidence="15">
    <location>
        <begin position="50"/>
        <end position="201"/>
    </location>
</feature>
<dbReference type="eggNOG" id="COG1194">
    <property type="taxonomic scope" value="Bacteria"/>
</dbReference>
<sequence>MKPQMKNEIDTHIRFNNWAPSLVGWYRRVKRDLPWRRSKCAYAIWVSEVMLQQTQVITVIPYYQRFMERFPDVFALAGASEEEVQELWRGLGYYSRARRLWEGARYVVRTTGGRMPEDFASLLMIPGVGEYTAGAIASIAYGECVPAIDGNVKRVLSRLLRWEEDVDKAKSYRFFLEYIKIVLPADCPGDFNQGLMELGATVCTPKNPKCELCPLQVDCQGYSLGNPTVYPVKKSREKVKEVLRPTLILVCEGRVLLKKRPSEGLLANLWEFPGEELILDSLADYSWYDLYKTQVIDRSYDEIVEELLQAKTNVQGPLVHTFSHRRWQMYWVVLNLDAGQSLDVHNSEQTIRESSSDYLGSEDRTCWLDVSQLERIALPVAFQKIWSTATGITESVSNSC</sequence>
<keyword evidence="12" id="KW-0234">DNA repair</keyword>
<evidence type="ECO:0000256" key="9">
    <source>
        <dbReference type="ARBA" id="ARBA00022801"/>
    </source>
</evidence>
<dbReference type="GO" id="GO:0051539">
    <property type="term" value="F:4 iron, 4 sulfur cluster binding"/>
    <property type="evidence" value="ECO:0007669"/>
    <property type="project" value="UniProtKB-UniRule"/>
</dbReference>
<dbReference type="GO" id="GO:0046872">
    <property type="term" value="F:metal ion binding"/>
    <property type="evidence" value="ECO:0007669"/>
    <property type="project" value="UniProtKB-UniRule"/>
</dbReference>
<evidence type="ECO:0000259" key="15">
    <source>
        <dbReference type="SMART" id="SM00478"/>
    </source>
</evidence>
<organism evidence="16 17">
    <name type="scientific">Desulfitobacterium dichloroeliminans (strain LMG P-21439 / DCA1)</name>
    <dbReference type="NCBI Taxonomy" id="871963"/>
    <lineage>
        <taxon>Bacteria</taxon>
        <taxon>Bacillati</taxon>
        <taxon>Bacillota</taxon>
        <taxon>Clostridia</taxon>
        <taxon>Eubacteriales</taxon>
        <taxon>Desulfitobacteriaceae</taxon>
        <taxon>Desulfitobacterium</taxon>
    </lineage>
</organism>
<dbReference type="NCBIfam" id="TIGR01084">
    <property type="entry name" value="mutY"/>
    <property type="match status" value="1"/>
</dbReference>
<evidence type="ECO:0000256" key="12">
    <source>
        <dbReference type="ARBA" id="ARBA00023204"/>
    </source>
</evidence>
<keyword evidence="11" id="KW-0411">Iron-sulfur</keyword>
<dbReference type="GO" id="GO:0006284">
    <property type="term" value="P:base-excision repair"/>
    <property type="evidence" value="ECO:0007669"/>
    <property type="project" value="UniProtKB-UniRule"/>
</dbReference>
<dbReference type="CDD" id="cd03431">
    <property type="entry name" value="NUDIX_DNA_Glycosylase_C-MutY"/>
    <property type="match status" value="1"/>
</dbReference>
<dbReference type="GO" id="GO:0034039">
    <property type="term" value="F:8-oxo-7,8-dihydroguanine DNA N-glycosylase activity"/>
    <property type="evidence" value="ECO:0007669"/>
    <property type="project" value="TreeGrafter"/>
</dbReference>
<dbReference type="SUPFAM" id="SSF55811">
    <property type="entry name" value="Nudix"/>
    <property type="match status" value="1"/>
</dbReference>
<evidence type="ECO:0000256" key="1">
    <source>
        <dbReference type="ARBA" id="ARBA00000843"/>
    </source>
</evidence>
<dbReference type="GO" id="GO:0000701">
    <property type="term" value="F:purine-specific mismatch base pair DNA N-glycosylase activity"/>
    <property type="evidence" value="ECO:0007669"/>
    <property type="project" value="UniProtKB-EC"/>
</dbReference>
<dbReference type="AlphaFoldDB" id="L0FC24"/>
<comment type="catalytic activity">
    <reaction evidence="1 14">
        <text>Hydrolyzes free adenine bases from 7,8-dihydro-8-oxoguanine:adenine mismatched double-stranded DNA, leaving an apurinic site.</text>
        <dbReference type="EC" id="3.2.2.31"/>
    </reaction>
</comment>
<evidence type="ECO:0000256" key="11">
    <source>
        <dbReference type="ARBA" id="ARBA00023014"/>
    </source>
</evidence>
<accession>L0FC24</accession>
<keyword evidence="17" id="KW-1185">Reference proteome</keyword>
<proteinExistence type="inferred from homology"/>
<dbReference type="PROSITE" id="PS01155">
    <property type="entry name" value="ENDONUCLEASE_III_2"/>
    <property type="match status" value="1"/>
</dbReference>
<dbReference type="InterPro" id="IPR011257">
    <property type="entry name" value="DNA_glycosylase"/>
</dbReference>
<evidence type="ECO:0000256" key="7">
    <source>
        <dbReference type="ARBA" id="ARBA00022723"/>
    </source>
</evidence>
<comment type="function">
    <text evidence="2">Adenine glycosylase active on G-A mispairs. MutY also corrects error-prone DNA synthesis past GO lesions which are due to the oxidatively damaged form of guanine: 7,8-dihydro-8-oxoguanine (8-oxo-dGTP).</text>
</comment>
<evidence type="ECO:0000256" key="6">
    <source>
        <dbReference type="ARBA" id="ARBA00022485"/>
    </source>
</evidence>
<dbReference type="Proteomes" id="UP000010797">
    <property type="component" value="Chromosome"/>
</dbReference>
<evidence type="ECO:0000256" key="5">
    <source>
        <dbReference type="ARBA" id="ARBA00022023"/>
    </source>
</evidence>
<dbReference type="InterPro" id="IPR005760">
    <property type="entry name" value="A/G_AdeGlyc_MutY"/>
</dbReference>
<dbReference type="KEGG" id="ddl:Desdi_3139"/>
<keyword evidence="6" id="KW-0004">4Fe-4S</keyword>
<keyword evidence="7" id="KW-0479">Metal-binding</keyword>
<dbReference type="Pfam" id="PF10576">
    <property type="entry name" value="EndIII_4Fe-2S"/>
    <property type="match status" value="1"/>
</dbReference>
<evidence type="ECO:0000256" key="8">
    <source>
        <dbReference type="ARBA" id="ARBA00022763"/>
    </source>
</evidence>
<dbReference type="PANTHER" id="PTHR42944:SF1">
    <property type="entry name" value="ADENINE DNA GLYCOSYLASE"/>
    <property type="match status" value="1"/>
</dbReference>
<dbReference type="Gene3D" id="1.10.340.30">
    <property type="entry name" value="Hypothetical protein, domain 2"/>
    <property type="match status" value="1"/>
</dbReference>
<dbReference type="InterPro" id="IPR003651">
    <property type="entry name" value="Endonuclease3_FeS-loop_motif"/>
</dbReference>
<dbReference type="PANTHER" id="PTHR42944">
    <property type="entry name" value="ADENINE DNA GLYCOSYLASE"/>
    <property type="match status" value="1"/>
</dbReference>
<comment type="cofactor">
    <cofactor evidence="14">
        <name>[4Fe-4S] cluster</name>
        <dbReference type="ChEBI" id="CHEBI:49883"/>
    </cofactor>
    <text evidence="14">Binds 1 [4Fe-4S] cluster.</text>
</comment>
<evidence type="ECO:0000256" key="3">
    <source>
        <dbReference type="ARBA" id="ARBA00008343"/>
    </source>
</evidence>
<dbReference type="HOGENOM" id="CLU_012862_0_3_9"/>
<dbReference type="Pfam" id="PF14815">
    <property type="entry name" value="NUDIX_4"/>
    <property type="match status" value="1"/>
</dbReference>